<gene>
    <name evidence="1" type="ORF">HEQ75_16570</name>
</gene>
<accession>A0ABX1E688</accession>
<comment type="caution">
    <text evidence="1">The sequence shown here is derived from an EMBL/GenBank/DDBJ whole genome shotgun (WGS) entry which is preliminary data.</text>
</comment>
<dbReference type="Proteomes" id="UP000787635">
    <property type="component" value="Unassembled WGS sequence"/>
</dbReference>
<keyword evidence="2" id="KW-1185">Reference proteome</keyword>
<evidence type="ECO:0000313" key="2">
    <source>
        <dbReference type="Proteomes" id="UP000787635"/>
    </source>
</evidence>
<organism evidence="1 2">
    <name type="scientific">Falsiroseomonas selenitidurans</name>
    <dbReference type="NCBI Taxonomy" id="2716335"/>
    <lineage>
        <taxon>Bacteria</taxon>
        <taxon>Pseudomonadati</taxon>
        <taxon>Pseudomonadota</taxon>
        <taxon>Alphaproteobacteria</taxon>
        <taxon>Acetobacterales</taxon>
        <taxon>Roseomonadaceae</taxon>
        <taxon>Falsiroseomonas</taxon>
    </lineage>
</organism>
<sequence length="100" mass="10367">MIGELVAWLVLTFLVGPMQADLRDRLLAAQAPPAVLAQLAVCASGAAPALVQRAGEDPWWGVTTAIRAWIGTLPPEDVLADATPGCGPAVAAARPFLRRG</sequence>
<dbReference type="EMBL" id="JAAVNE010000027">
    <property type="protein sequence ID" value="NKC32481.1"/>
    <property type="molecule type" value="Genomic_DNA"/>
</dbReference>
<reference evidence="1 2" key="1">
    <citation type="submission" date="2020-03" db="EMBL/GenBank/DDBJ databases">
        <title>Roseomonas selenitidurans sp. nov. isolated from urban soil.</title>
        <authorList>
            <person name="Liu H."/>
        </authorList>
    </citation>
    <scope>NUCLEOTIDE SEQUENCE [LARGE SCALE GENOMIC DNA]</scope>
    <source>
        <strain evidence="1 2">BU-1</strain>
    </source>
</reference>
<name>A0ABX1E688_9PROT</name>
<dbReference type="RefSeq" id="WP_168032634.1">
    <property type="nucleotide sequence ID" value="NZ_JAAVNE010000027.1"/>
</dbReference>
<proteinExistence type="predicted"/>
<evidence type="ECO:0000313" key="1">
    <source>
        <dbReference type="EMBL" id="NKC32481.1"/>
    </source>
</evidence>
<protein>
    <submittedName>
        <fullName evidence="1">Uncharacterized protein</fullName>
    </submittedName>
</protein>